<name>A0A948T9G2_9BACT</name>
<dbReference type="InterPro" id="IPR051534">
    <property type="entry name" value="CBASS_pafABC_assoc_protein"/>
</dbReference>
<dbReference type="AlphaFoldDB" id="A0A948T9G2"/>
<evidence type="ECO:0000313" key="4">
    <source>
        <dbReference type="Proteomes" id="UP000783796"/>
    </source>
</evidence>
<feature type="domain" description="WCX" evidence="2">
    <location>
        <begin position="216"/>
        <end position="291"/>
    </location>
</feature>
<dbReference type="Pfam" id="PF25583">
    <property type="entry name" value="WCX"/>
    <property type="match status" value="1"/>
</dbReference>
<dbReference type="PANTHER" id="PTHR34580">
    <property type="match status" value="1"/>
</dbReference>
<evidence type="ECO:0000259" key="2">
    <source>
        <dbReference type="Pfam" id="PF25583"/>
    </source>
</evidence>
<gene>
    <name evidence="3" type="ORF">H9777_01580</name>
</gene>
<comment type="caution">
    <text evidence="3">The sequence shown here is derived from an EMBL/GenBank/DDBJ whole genome shotgun (WGS) entry which is preliminary data.</text>
</comment>
<dbReference type="Proteomes" id="UP000783796">
    <property type="component" value="Unassembled WGS sequence"/>
</dbReference>
<dbReference type="Pfam" id="PF13280">
    <property type="entry name" value="WYL"/>
    <property type="match status" value="1"/>
</dbReference>
<accession>A0A948T9G2</accession>
<sequence length="296" mass="35229">MKNRICIWLVNLLLKRKRMTLNEIQEEWRAHNADYDITLHRNTFMSYKRTAEEMFDININCDRSTNEYYIEYPEEIGNSPINQWLIQVASSTDVISRRKRLADRIILESTFGGEEHLDAITDAMSRSKCINITYHSYWMDAQNFTVEPYFIKFFRQRWYLIGHCHERNALRVYSLDRMDSATVSDKSFTMKEKNYPQVLYNDNFGIIHGEENTKAHDILLKFTTKQGQYIQTRPLHHTQEVISHDENFIIFKMHMKITLDLVQELLSYGSSLQVLSPDCLIKEIRKTIGEMNELYK</sequence>
<dbReference type="InterPro" id="IPR026881">
    <property type="entry name" value="WYL_dom"/>
</dbReference>
<feature type="domain" description="WYL" evidence="1">
    <location>
        <begin position="115"/>
        <end position="183"/>
    </location>
</feature>
<evidence type="ECO:0000259" key="1">
    <source>
        <dbReference type="Pfam" id="PF13280"/>
    </source>
</evidence>
<reference evidence="3" key="1">
    <citation type="journal article" date="2021" name="PeerJ">
        <title>Extensive microbial diversity within the chicken gut microbiome revealed by metagenomics and culture.</title>
        <authorList>
            <person name="Gilroy R."/>
            <person name="Ravi A."/>
            <person name="Getino M."/>
            <person name="Pursley I."/>
            <person name="Horton D.L."/>
            <person name="Alikhan N.F."/>
            <person name="Baker D."/>
            <person name="Gharbi K."/>
            <person name="Hall N."/>
            <person name="Watson M."/>
            <person name="Adriaenssens E.M."/>
            <person name="Foster-Nyarko E."/>
            <person name="Jarju S."/>
            <person name="Secka A."/>
            <person name="Antonio M."/>
            <person name="Oren A."/>
            <person name="Chaudhuri R.R."/>
            <person name="La Ragione R."/>
            <person name="Hildebrand F."/>
            <person name="Pallen M.J."/>
        </authorList>
    </citation>
    <scope>NUCLEOTIDE SEQUENCE</scope>
    <source>
        <strain evidence="3">G4-2901</strain>
    </source>
</reference>
<protein>
    <submittedName>
        <fullName evidence="3">WYL domain-containing protein</fullName>
    </submittedName>
</protein>
<organism evidence="3 4">
    <name type="scientific">Candidatus Phocaeicola faecigallinarum</name>
    <dbReference type="NCBI Taxonomy" id="2838732"/>
    <lineage>
        <taxon>Bacteria</taxon>
        <taxon>Pseudomonadati</taxon>
        <taxon>Bacteroidota</taxon>
        <taxon>Bacteroidia</taxon>
        <taxon>Bacteroidales</taxon>
        <taxon>Bacteroidaceae</taxon>
        <taxon>Phocaeicola</taxon>
    </lineage>
</organism>
<dbReference type="PANTHER" id="PTHR34580:SF9">
    <property type="entry name" value="SLL5097 PROTEIN"/>
    <property type="match status" value="1"/>
</dbReference>
<dbReference type="PROSITE" id="PS52050">
    <property type="entry name" value="WYL"/>
    <property type="match status" value="1"/>
</dbReference>
<evidence type="ECO:0000313" key="3">
    <source>
        <dbReference type="EMBL" id="MBU3837022.1"/>
    </source>
</evidence>
<dbReference type="EMBL" id="JAHLFW010000013">
    <property type="protein sequence ID" value="MBU3837022.1"/>
    <property type="molecule type" value="Genomic_DNA"/>
</dbReference>
<dbReference type="InterPro" id="IPR057727">
    <property type="entry name" value="WCX_dom"/>
</dbReference>
<proteinExistence type="predicted"/>
<reference evidence="3" key="2">
    <citation type="submission" date="2021-04" db="EMBL/GenBank/DDBJ databases">
        <authorList>
            <person name="Gilroy R."/>
        </authorList>
    </citation>
    <scope>NUCLEOTIDE SEQUENCE</scope>
    <source>
        <strain evidence="3">G4-2901</strain>
    </source>
</reference>